<comment type="caution">
    <text evidence="5">The sequence shown here is derived from an EMBL/GenBank/DDBJ whole genome shotgun (WGS) entry which is preliminary data.</text>
</comment>
<dbReference type="PANTHER" id="PTHR18919:SF139">
    <property type="entry name" value="THIOLASE-LIKE PROTEIN TYPE 1 ADDITIONAL C-TERMINAL DOMAIN-CONTAINING PROTEIN"/>
    <property type="match status" value="1"/>
</dbReference>
<name>A0A918XGF1_9GAMM</name>
<dbReference type="Gene3D" id="3.40.47.10">
    <property type="match status" value="1"/>
</dbReference>
<keyword evidence="3" id="KW-0012">Acyltransferase</keyword>
<dbReference type="InterPro" id="IPR016039">
    <property type="entry name" value="Thiolase-like"/>
</dbReference>
<dbReference type="PANTHER" id="PTHR18919">
    <property type="entry name" value="ACETYL-COA C-ACYLTRANSFERASE"/>
    <property type="match status" value="1"/>
</dbReference>
<evidence type="ECO:0000256" key="3">
    <source>
        <dbReference type="ARBA" id="ARBA00023315"/>
    </source>
</evidence>
<dbReference type="InterPro" id="IPR040771">
    <property type="entry name" value="TLP1_add_C"/>
</dbReference>
<protein>
    <submittedName>
        <fullName evidence="5">Acetyl-CoA acetyltransferase</fullName>
    </submittedName>
</protein>
<comment type="similarity">
    <text evidence="1">Belongs to the thiolase-like superfamily. Thiolase family.</text>
</comment>
<feature type="domain" description="Thiolase-like protein type 1 additional C-terminal" evidence="4">
    <location>
        <begin position="416"/>
        <end position="494"/>
    </location>
</feature>
<evidence type="ECO:0000313" key="6">
    <source>
        <dbReference type="Proteomes" id="UP000644693"/>
    </source>
</evidence>
<keyword evidence="6" id="KW-1185">Reference proteome</keyword>
<evidence type="ECO:0000256" key="2">
    <source>
        <dbReference type="ARBA" id="ARBA00022679"/>
    </source>
</evidence>
<reference evidence="5" key="1">
    <citation type="journal article" date="2014" name="Int. J. Syst. Evol. Microbiol.">
        <title>Complete genome sequence of Corynebacterium casei LMG S-19264T (=DSM 44701T), isolated from a smear-ripened cheese.</title>
        <authorList>
            <consortium name="US DOE Joint Genome Institute (JGI-PGF)"/>
            <person name="Walter F."/>
            <person name="Albersmeier A."/>
            <person name="Kalinowski J."/>
            <person name="Ruckert C."/>
        </authorList>
    </citation>
    <scope>NUCLEOTIDE SEQUENCE</scope>
    <source>
        <strain evidence="5">KCTC 23430</strain>
    </source>
</reference>
<evidence type="ECO:0000259" key="4">
    <source>
        <dbReference type="Pfam" id="PF18313"/>
    </source>
</evidence>
<dbReference type="EMBL" id="BMYM01000001">
    <property type="protein sequence ID" value="GHD30604.1"/>
    <property type="molecule type" value="Genomic_DNA"/>
</dbReference>
<organism evidence="5 6">
    <name type="scientific">Parahalioglobus pacificus</name>
    <dbReference type="NCBI Taxonomy" id="930806"/>
    <lineage>
        <taxon>Bacteria</taxon>
        <taxon>Pseudomonadati</taxon>
        <taxon>Pseudomonadota</taxon>
        <taxon>Gammaproteobacteria</taxon>
        <taxon>Cellvibrionales</taxon>
        <taxon>Halieaceae</taxon>
        <taxon>Parahalioglobus</taxon>
    </lineage>
</organism>
<accession>A0A918XGF1</accession>
<sequence length="501" mass="53451">MSNNSPVLVAVGQQVYRDKDASRSLVDALVDASEAAITDANCPGITEAIDTVVNVPFMMEAVPEMRALTTPNVASALAERVGVSAQLFTAGVGGSLPQFFVNRFADRLVKGESEVVLIAGAELLATMFHAFRTGADVSHWTQGGTQASVSLGQNSDMTLPTEGDHGLFEPINVYPLFESAIRHHKGFTLQQQQSVLGSMVSRFSEVAANNPYAWRQQALTPEQALSTDDGNRMVVYPYTKAMNAILQVDQSAAVIMTTAGKARELGIDPSQMVYLRGGAEARDAEYVTGRVNYYSSPALERLMPQALAMAGLSVDDMHHFDLYSCFPSAVEVACDALGIAVDDPRGLTLTGGLFQFGGPGNNYSMHGIAEMVARLRESGEGHGLVNANGGYITKHAVGVYSTEPGAWDLSRRIDRQAEIDALDAPALASNPQGPGVIEAHSVRYEKGEPALGIVIGRLDSGERFLAHTDSSPEVLAQLIGEDAVGVRGQVSTGEKANRFEF</sequence>
<dbReference type="GO" id="GO:0016746">
    <property type="term" value="F:acyltransferase activity"/>
    <property type="evidence" value="ECO:0007669"/>
    <property type="project" value="UniProtKB-KW"/>
</dbReference>
<keyword evidence="2" id="KW-0808">Transferase</keyword>
<dbReference type="RefSeq" id="WP_189476287.1">
    <property type="nucleotide sequence ID" value="NZ_BMYM01000001.1"/>
</dbReference>
<evidence type="ECO:0000256" key="1">
    <source>
        <dbReference type="ARBA" id="ARBA00010982"/>
    </source>
</evidence>
<gene>
    <name evidence="5" type="ORF">GCM10007053_12560</name>
</gene>
<dbReference type="Proteomes" id="UP000644693">
    <property type="component" value="Unassembled WGS sequence"/>
</dbReference>
<dbReference type="Gene3D" id="2.40.50.840">
    <property type="match status" value="1"/>
</dbReference>
<dbReference type="SUPFAM" id="SSF53901">
    <property type="entry name" value="Thiolase-like"/>
    <property type="match status" value="1"/>
</dbReference>
<proteinExistence type="inferred from homology"/>
<evidence type="ECO:0000313" key="5">
    <source>
        <dbReference type="EMBL" id="GHD30604.1"/>
    </source>
</evidence>
<dbReference type="AlphaFoldDB" id="A0A918XGF1"/>
<dbReference type="Pfam" id="PF18313">
    <property type="entry name" value="TLP1_add_C"/>
    <property type="match status" value="1"/>
</dbReference>
<reference evidence="5" key="2">
    <citation type="submission" date="2020-09" db="EMBL/GenBank/DDBJ databases">
        <authorList>
            <person name="Sun Q."/>
            <person name="Kim S."/>
        </authorList>
    </citation>
    <scope>NUCLEOTIDE SEQUENCE</scope>
    <source>
        <strain evidence="5">KCTC 23430</strain>
    </source>
</reference>